<dbReference type="InterPro" id="IPR036928">
    <property type="entry name" value="AS_sf"/>
</dbReference>
<organism evidence="3 4">
    <name type="scientific">Paraburkholderia humisilvae</name>
    <dbReference type="NCBI Taxonomy" id="627669"/>
    <lineage>
        <taxon>Bacteria</taxon>
        <taxon>Pseudomonadati</taxon>
        <taxon>Pseudomonadota</taxon>
        <taxon>Betaproteobacteria</taxon>
        <taxon>Burkholderiales</taxon>
        <taxon>Burkholderiaceae</taxon>
        <taxon>Paraburkholderia</taxon>
    </lineage>
</organism>
<dbReference type="PANTHER" id="PTHR11895:SF7">
    <property type="entry name" value="GLUTAMYL-TRNA(GLN) AMIDOTRANSFERASE SUBUNIT A, MITOCHONDRIAL"/>
    <property type="match status" value="1"/>
</dbReference>
<proteinExistence type="inferred from homology"/>
<dbReference type="EMBL" id="CADIKH010000001">
    <property type="protein sequence ID" value="CAB3746250.1"/>
    <property type="molecule type" value="Genomic_DNA"/>
</dbReference>
<reference evidence="3 4" key="1">
    <citation type="submission" date="2020-04" db="EMBL/GenBank/DDBJ databases">
        <authorList>
            <person name="De Canck E."/>
        </authorList>
    </citation>
    <scope>NUCLEOTIDE SEQUENCE [LARGE SCALE GENOMIC DNA]</scope>
    <source>
        <strain evidence="3 4">LMG 29542</strain>
    </source>
</reference>
<protein>
    <submittedName>
        <fullName evidence="3">Acylamidase</fullName>
        <ecNumber evidence="3">3.5.1.13</ecNumber>
    </submittedName>
</protein>
<evidence type="ECO:0000313" key="4">
    <source>
        <dbReference type="Proteomes" id="UP000494363"/>
    </source>
</evidence>
<dbReference type="InterPro" id="IPR023631">
    <property type="entry name" value="Amidase_dom"/>
</dbReference>
<name>A0A6J5CVS5_9BURK</name>
<dbReference type="AlphaFoldDB" id="A0A6J5CVS5"/>
<dbReference type="InterPro" id="IPR020556">
    <property type="entry name" value="Amidase_CS"/>
</dbReference>
<dbReference type="PANTHER" id="PTHR11895">
    <property type="entry name" value="TRANSAMIDASE"/>
    <property type="match status" value="1"/>
</dbReference>
<sequence length="472" mass="49731">MKSQIIYQDATKLAELIRTKEVSPVEVVEAHLERIDALNPSINAIVTVADDALKAAKAAEAAVLAGKELGPLHGVPFTAKDSIDTAGVLTQRGSPIFKGRLPDTDATTVARMKKAGGILLAKTNLPEFSYWIETDNLLSGRSKNPWNLDLTPGGSSGGDSAAIAAGMSPISLASDVAISVRGPAALTGVIGLKASHGRIPMTGVWPRVPRRFWHVGPMARTVRDIALAYSLLAGPDGADGFSSSPLELDAGVGATPNRPLRVGWLVDPGFFAPIDADVAATVQAAAEALKGAGVIVESARIPVLEQIDALDVLWKLQAMEAKPAFRKATAGHEDKIFKHVQGVFDTPDTSIGDFVQAEQQAETLRDGFAAYFQRYDALLCPVTPVAAHAHDAEAFVINGQSVSSLHVMHATAPFSVTGLPALSMRFGTSRDGLPVAVQLVSPWLAESTILHLASLLEVVSPVRDLHPNLSGM</sequence>
<comment type="similarity">
    <text evidence="1">Belongs to the amidase family.</text>
</comment>
<dbReference type="RefSeq" id="WP_217477817.1">
    <property type="nucleotide sequence ID" value="NZ_CADIKH010000001.1"/>
</dbReference>
<gene>
    <name evidence="3" type="primary">aam_2</name>
    <name evidence="3" type="ORF">LMG29542_00161</name>
</gene>
<dbReference type="Gene3D" id="3.90.1300.10">
    <property type="entry name" value="Amidase signature (AS) domain"/>
    <property type="match status" value="1"/>
</dbReference>
<keyword evidence="3" id="KW-0378">Hydrolase</keyword>
<feature type="domain" description="Amidase" evidence="2">
    <location>
        <begin position="26"/>
        <end position="450"/>
    </location>
</feature>
<dbReference type="PROSITE" id="PS00571">
    <property type="entry name" value="AMIDASES"/>
    <property type="match status" value="1"/>
</dbReference>
<dbReference type="InterPro" id="IPR000120">
    <property type="entry name" value="Amidase"/>
</dbReference>
<dbReference type="Proteomes" id="UP000494363">
    <property type="component" value="Unassembled WGS sequence"/>
</dbReference>
<keyword evidence="4" id="KW-1185">Reference proteome</keyword>
<evidence type="ECO:0000256" key="1">
    <source>
        <dbReference type="ARBA" id="ARBA00009199"/>
    </source>
</evidence>
<dbReference type="EC" id="3.5.1.13" evidence="3"/>
<dbReference type="Pfam" id="PF01425">
    <property type="entry name" value="Amidase"/>
    <property type="match status" value="1"/>
</dbReference>
<dbReference type="SUPFAM" id="SSF75304">
    <property type="entry name" value="Amidase signature (AS) enzymes"/>
    <property type="match status" value="1"/>
</dbReference>
<accession>A0A6J5CVS5</accession>
<evidence type="ECO:0000259" key="2">
    <source>
        <dbReference type="Pfam" id="PF01425"/>
    </source>
</evidence>
<evidence type="ECO:0000313" key="3">
    <source>
        <dbReference type="EMBL" id="CAB3746250.1"/>
    </source>
</evidence>
<dbReference type="GO" id="GO:0047680">
    <property type="term" value="F:aryl-acylamidase activity"/>
    <property type="evidence" value="ECO:0007669"/>
    <property type="project" value="UniProtKB-EC"/>
</dbReference>